<proteinExistence type="predicted"/>
<dbReference type="CDD" id="cd07067">
    <property type="entry name" value="HP_PGM_like"/>
    <property type="match status" value="1"/>
</dbReference>
<dbReference type="Proteomes" id="UP000624183">
    <property type="component" value="Unassembled WGS sequence"/>
</dbReference>
<dbReference type="Gene3D" id="3.40.50.1240">
    <property type="entry name" value="Phosphoglycerate mutase-like"/>
    <property type="match status" value="1"/>
</dbReference>
<comment type="caution">
    <text evidence="2">The sequence shown here is derived from an EMBL/GenBank/DDBJ whole genome shotgun (WGS) entry which is preliminary data.</text>
</comment>
<name>A0ABQ3BK80_9ACTN</name>
<dbReference type="Pfam" id="PF00300">
    <property type="entry name" value="His_Phos_1"/>
    <property type="match status" value="1"/>
</dbReference>
<keyword evidence="3" id="KW-1185">Reference proteome</keyword>
<dbReference type="InterPro" id="IPR050275">
    <property type="entry name" value="PGM_Phosphatase"/>
</dbReference>
<dbReference type="EMBL" id="BMUW01000002">
    <property type="protein sequence ID" value="GGZ45463.1"/>
    <property type="molecule type" value="Genomic_DNA"/>
</dbReference>
<protein>
    <submittedName>
        <fullName evidence="2">Alpha-ribazole phosphatase</fullName>
    </submittedName>
</protein>
<dbReference type="SUPFAM" id="SSF53254">
    <property type="entry name" value="Phosphoglycerate mutase-like"/>
    <property type="match status" value="1"/>
</dbReference>
<dbReference type="SMART" id="SM00855">
    <property type="entry name" value="PGAM"/>
    <property type="match status" value="1"/>
</dbReference>
<feature type="region of interest" description="Disordered" evidence="1">
    <location>
        <begin position="220"/>
        <end position="242"/>
    </location>
</feature>
<evidence type="ECO:0000313" key="3">
    <source>
        <dbReference type="Proteomes" id="UP000624183"/>
    </source>
</evidence>
<reference evidence="3" key="1">
    <citation type="journal article" date="2019" name="Int. J. Syst. Evol. Microbiol.">
        <title>The Global Catalogue of Microorganisms (GCM) 10K type strain sequencing project: providing services to taxonomists for standard genome sequencing and annotation.</title>
        <authorList>
            <consortium name="The Broad Institute Genomics Platform"/>
            <consortium name="The Broad Institute Genome Sequencing Center for Infectious Disease"/>
            <person name="Wu L."/>
            <person name="Ma J."/>
        </authorList>
    </citation>
    <scope>NUCLEOTIDE SEQUENCE [LARGE SCALE GENOMIC DNA]</scope>
    <source>
        <strain evidence="3">JCM 4602</strain>
    </source>
</reference>
<dbReference type="PANTHER" id="PTHR48100">
    <property type="entry name" value="BROAD-SPECIFICITY PHOSPHATASE YOR283W-RELATED"/>
    <property type="match status" value="1"/>
</dbReference>
<dbReference type="InterPro" id="IPR029033">
    <property type="entry name" value="His_PPase_superfam"/>
</dbReference>
<evidence type="ECO:0000313" key="2">
    <source>
        <dbReference type="EMBL" id="GGZ45463.1"/>
    </source>
</evidence>
<accession>A0ABQ3BK80</accession>
<dbReference type="InterPro" id="IPR013078">
    <property type="entry name" value="His_Pase_superF_clade-1"/>
</dbReference>
<feature type="compositionally biased region" description="Pro residues" evidence="1">
    <location>
        <begin position="227"/>
        <end position="242"/>
    </location>
</feature>
<organism evidence="2 3">
    <name type="scientific">Streptomyces rubiginosohelvolus</name>
    <dbReference type="NCBI Taxonomy" id="67362"/>
    <lineage>
        <taxon>Bacteria</taxon>
        <taxon>Bacillati</taxon>
        <taxon>Actinomycetota</taxon>
        <taxon>Actinomycetes</taxon>
        <taxon>Kitasatosporales</taxon>
        <taxon>Streptomycetaceae</taxon>
        <taxon>Streptomyces</taxon>
    </lineage>
</organism>
<sequence length="242" mass="25789">MHQADTGDGNAVHFAWTRPDSERAVSMTTRLLLVRHGETEWHAENRYAGITDVALTPRGVAQATDLGAWAVRGGVDAVACSPLSRARLTASPAAEALGLAVEVQEGLREVDFGWGEGRTIQEMADEDPEAVRRFREDADSGAFPGSEPVARAAARATASLRDLADRHQGARVLVVAHNTLLRIALCELLGLPLGRYRRIFPRLDNGAVTEVEIRGTETALRSLNVPTAPPPAPAPGPSPAGD</sequence>
<gene>
    <name evidence="2" type="ORF">GCM10010328_19970</name>
</gene>
<evidence type="ECO:0000256" key="1">
    <source>
        <dbReference type="SAM" id="MobiDB-lite"/>
    </source>
</evidence>